<proteinExistence type="predicted"/>
<accession>A0ACC3APJ4</accession>
<evidence type="ECO:0000313" key="2">
    <source>
        <dbReference type="Proteomes" id="UP001177260"/>
    </source>
</evidence>
<organism evidence="1 2">
    <name type="scientific">Aspergillus melleus</name>
    <dbReference type="NCBI Taxonomy" id="138277"/>
    <lineage>
        <taxon>Eukaryota</taxon>
        <taxon>Fungi</taxon>
        <taxon>Dikarya</taxon>
        <taxon>Ascomycota</taxon>
        <taxon>Pezizomycotina</taxon>
        <taxon>Eurotiomycetes</taxon>
        <taxon>Eurotiomycetidae</taxon>
        <taxon>Eurotiales</taxon>
        <taxon>Aspergillaceae</taxon>
        <taxon>Aspergillus</taxon>
        <taxon>Aspergillus subgen. Circumdati</taxon>
    </lineage>
</organism>
<keyword evidence="2" id="KW-1185">Reference proteome</keyword>
<protein>
    <submittedName>
        <fullName evidence="1">Uncharacterized protein</fullName>
    </submittedName>
</protein>
<dbReference type="Proteomes" id="UP001177260">
    <property type="component" value="Unassembled WGS sequence"/>
</dbReference>
<comment type="caution">
    <text evidence="1">The sequence shown here is derived from an EMBL/GenBank/DDBJ whole genome shotgun (WGS) entry which is preliminary data.</text>
</comment>
<name>A0ACC3APJ4_9EURO</name>
<evidence type="ECO:0000313" key="1">
    <source>
        <dbReference type="EMBL" id="KAK1139552.1"/>
    </source>
</evidence>
<sequence>MGAQPFYYRARDPTVLVGGIGPGWPEDYFDPLRTRLGIDIIGTPQTSSGDERLTSIRDSITTAFRETTREEMTEVFKLLLDEFEALNPAKPGVKITRVPKTRETERKPSATVEPPQLERRHPQYHHRDIWNGQPWRPLYLEWEVEYWHVPFDLWSLEERAARLSDNRQVRYSIDGSRTLWDEMEKNQKPFPSKKVTLMNDTRIISGRVLILPQPGFSLQIRLQQLFANTPKSVLDGMLPEEDRQKLMASVSRLPFLSAPLSGLTENLLTISQGTHIKPENQETADKGEDIFTVIEKANFDDAGLIRENLALIQGHSGLTPFAGKYSFLDSPYHPFKPCYGFRKLNIIDKFGQTLVAIDPSPSDTGFDPIYPCISDFFEPGTIKGEENELKANAVVKDNPGLCQFRERNKLDTDAYAGTLILGYEPYLLQATGTYQTINLDGGKSFGSLFVHARLQGPLMTIGYAEISGVQGGFGYNSAFRTPRIQEINEHYFSPKTVDLGTLTAATLHQTMQDIVKPGGWFEPKEDSSWVAAGLSIKAFQMISLSAVLALELNSSITITVLAIGTVDIPSSQAKLKFAHVELGFQAVVEVDNGTLLASAELLPGSFILHPDCHLTGGFGLAYWFDGPKADKSRVGEYVFTLGGYHKAFDSPKDYPKPPRLAISWTISSSLSIRGEAYFAINPKACMAGGRLHASLDKGWFEAVIHINAGIGYTLGKGILAVSGSLEVGAELTLWGPPLAGRPSLLDFYRTALQIKDSNEEKGALDHTRPKNEGHIFRVLSGLVNGEEPDNPEEEIEEPNGWIVQGGTLSLLVACKIPIQTLDIAGVTALKHDTLIYAKPMRGTEPLTSKGTVDIKVSDGTTVKLDEWILEKQLGPAPKALWDKYDPGNDPVHSGHGTKELLDSKAGNVKLITGFTLRAPKPQMSPDKLAKILHHDGTEGLQSEFPKTEEASKEWLPASRKEGREQWIDVHDAWSRRKPPIMEPDSPQTQGQQQGQQQGQASSLQEAPTTPHNDHNAQGSTATQFVATWESSMNWEQGTLSKFATMPKQMDDRFMRLFAVAPSISV</sequence>
<gene>
    <name evidence="1" type="ORF">N8T08_000692</name>
</gene>
<dbReference type="EMBL" id="JAOPJF010000105">
    <property type="protein sequence ID" value="KAK1139552.1"/>
    <property type="molecule type" value="Genomic_DNA"/>
</dbReference>
<reference evidence="1 2" key="1">
    <citation type="journal article" date="2023" name="ACS Omega">
        <title>Identification of the Neoaspergillic Acid Biosynthesis Gene Cluster by Establishing an In Vitro CRISPR-Ribonucleoprotein Genetic System in Aspergillus melleus.</title>
        <authorList>
            <person name="Yuan B."/>
            <person name="Grau M.F."/>
            <person name="Murata R.M."/>
            <person name="Torok T."/>
            <person name="Venkateswaran K."/>
            <person name="Stajich J.E."/>
            <person name="Wang C.C.C."/>
        </authorList>
    </citation>
    <scope>NUCLEOTIDE SEQUENCE [LARGE SCALE GENOMIC DNA]</scope>
    <source>
        <strain evidence="1 2">IMV 1140</strain>
    </source>
</reference>